<keyword evidence="2" id="KW-1185">Reference proteome</keyword>
<evidence type="ECO:0000313" key="1">
    <source>
        <dbReference type="EMBL" id="KAI5318518.1"/>
    </source>
</evidence>
<gene>
    <name evidence="1" type="ORF">L3X38_038226</name>
</gene>
<accession>A0AAD4YRZ8</accession>
<dbReference type="AlphaFoldDB" id="A0AAD4YRZ8"/>
<reference evidence="1 2" key="1">
    <citation type="journal article" date="2022" name="G3 (Bethesda)">
        <title>Whole-genome sequence and methylome profiling of the almond [Prunus dulcis (Mill.) D.A. Webb] cultivar 'Nonpareil'.</title>
        <authorList>
            <person name="D'Amico-Willman K.M."/>
            <person name="Ouma W.Z."/>
            <person name="Meulia T."/>
            <person name="Sideli G.M."/>
            <person name="Gradziel T.M."/>
            <person name="Fresnedo-Ramirez J."/>
        </authorList>
    </citation>
    <scope>NUCLEOTIDE SEQUENCE [LARGE SCALE GENOMIC DNA]</scope>
    <source>
        <strain evidence="1">Clone GOH B32 T37-40</strain>
    </source>
</reference>
<protein>
    <submittedName>
        <fullName evidence="1">Uncharacterized protein</fullName>
    </submittedName>
</protein>
<evidence type="ECO:0000313" key="2">
    <source>
        <dbReference type="Proteomes" id="UP001054821"/>
    </source>
</evidence>
<dbReference type="EMBL" id="JAJFAZ020000007">
    <property type="protein sequence ID" value="KAI5318518.1"/>
    <property type="molecule type" value="Genomic_DNA"/>
</dbReference>
<proteinExistence type="predicted"/>
<name>A0AAD4YRZ8_PRUDU</name>
<organism evidence="1 2">
    <name type="scientific">Prunus dulcis</name>
    <name type="common">Almond</name>
    <name type="synonym">Amygdalus dulcis</name>
    <dbReference type="NCBI Taxonomy" id="3755"/>
    <lineage>
        <taxon>Eukaryota</taxon>
        <taxon>Viridiplantae</taxon>
        <taxon>Streptophyta</taxon>
        <taxon>Embryophyta</taxon>
        <taxon>Tracheophyta</taxon>
        <taxon>Spermatophyta</taxon>
        <taxon>Magnoliopsida</taxon>
        <taxon>eudicotyledons</taxon>
        <taxon>Gunneridae</taxon>
        <taxon>Pentapetalae</taxon>
        <taxon>rosids</taxon>
        <taxon>fabids</taxon>
        <taxon>Rosales</taxon>
        <taxon>Rosaceae</taxon>
        <taxon>Amygdaloideae</taxon>
        <taxon>Amygdaleae</taxon>
        <taxon>Prunus</taxon>
    </lineage>
</organism>
<comment type="caution">
    <text evidence="1">The sequence shown here is derived from an EMBL/GenBank/DDBJ whole genome shotgun (WGS) entry which is preliminary data.</text>
</comment>
<sequence>MIRACPLLRQTWAKGPPGSPFQLQRATMSQGKWWVPPVWASPQANPACVVALGLLTSVADFEMVTSHVASPGASDQKILHNRIVQFLA</sequence>
<dbReference type="Proteomes" id="UP001054821">
    <property type="component" value="Chromosome 7"/>
</dbReference>